<evidence type="ECO:0000259" key="2">
    <source>
        <dbReference type="Pfam" id="PF18153"/>
    </source>
</evidence>
<dbReference type="RefSeq" id="WP_009186754.1">
    <property type="nucleotide sequence ID" value="NZ_AMGM01000103.1"/>
</dbReference>
<dbReference type="AlphaFoldDB" id="K1KTZ8"/>
<feature type="transmembrane region" description="Helical" evidence="1">
    <location>
        <begin position="9"/>
        <end position="27"/>
    </location>
</feature>
<evidence type="ECO:0000256" key="1">
    <source>
        <dbReference type="SAM" id="Phobius"/>
    </source>
</evidence>
<feature type="transmembrane region" description="Helical" evidence="1">
    <location>
        <begin position="39"/>
        <end position="62"/>
    </location>
</feature>
<accession>K1KTZ8</accession>
<dbReference type="Proteomes" id="UP000004478">
    <property type="component" value="Unassembled WGS sequence"/>
</dbReference>
<feature type="domain" description="CD-NTase-associated protein 15" evidence="2">
    <location>
        <begin position="73"/>
        <end position="191"/>
    </location>
</feature>
<keyword evidence="1" id="KW-1133">Transmembrane helix</keyword>
<reference evidence="3 4" key="1">
    <citation type="journal article" date="2012" name="J. Bacteriol.">
        <title>Draft Genome Sequence of Cecembia lonarensis Strain LW9T, Isolated from Lonar Lake, a Haloalkaline Lake in India.</title>
        <authorList>
            <person name="Shivaji S."/>
            <person name="Ara S."/>
            <person name="Singh A."/>
            <person name="Pinnaka A.K."/>
        </authorList>
    </citation>
    <scope>NUCLEOTIDE SEQUENCE [LARGE SCALE GENOMIC DNA]</scope>
    <source>
        <strain evidence="3 4">LW9</strain>
    </source>
</reference>
<keyword evidence="1" id="KW-0812">Transmembrane</keyword>
<dbReference type="Pfam" id="PF18153">
    <property type="entry name" value="Cap15_CD_rec"/>
    <property type="match status" value="1"/>
</dbReference>
<dbReference type="InterPro" id="IPR041208">
    <property type="entry name" value="Cap15"/>
</dbReference>
<name>K1KTZ8_CECL9</name>
<evidence type="ECO:0000313" key="4">
    <source>
        <dbReference type="Proteomes" id="UP000004478"/>
    </source>
</evidence>
<keyword evidence="4" id="KW-1185">Reference proteome</keyword>
<protein>
    <recommendedName>
        <fullName evidence="2">CD-NTase-associated protein 15 domain-containing protein</fullName>
    </recommendedName>
</protein>
<sequence>MVTYNIRTFAFAILGLAFLTYGIIFLWTQNLDSIDFNKALTHISTTISINVVLWTLFINWCWKWRVFYPWLVPFPNLSGKWEGELKSNWKEKSLEPIPTEIKIKQTFFNIQLKIKTNESRSHSIGASFDIEKDRGLEQLIYSYMNTPKSSVRDRSEIHYGSTLLTFEGFKVNEMEGQYWTDRETTGEIKLKEKTLPNSTYPKVAVQWLNLPADM</sequence>
<proteinExistence type="predicted"/>
<gene>
    <name evidence="3" type="ORF">B879_03741</name>
</gene>
<evidence type="ECO:0000313" key="3">
    <source>
        <dbReference type="EMBL" id="EKB47660.1"/>
    </source>
</evidence>
<dbReference type="EMBL" id="AMGM01000103">
    <property type="protein sequence ID" value="EKB47660.1"/>
    <property type="molecule type" value="Genomic_DNA"/>
</dbReference>
<comment type="caution">
    <text evidence="3">The sequence shown here is derived from an EMBL/GenBank/DDBJ whole genome shotgun (WGS) entry which is preliminary data.</text>
</comment>
<organism evidence="3 4">
    <name type="scientific">Cecembia lonarensis (strain CCUG 58316 / KCTC 22772 / LW9)</name>
    <dbReference type="NCBI Taxonomy" id="1225176"/>
    <lineage>
        <taxon>Bacteria</taxon>
        <taxon>Pseudomonadati</taxon>
        <taxon>Bacteroidota</taxon>
        <taxon>Cytophagia</taxon>
        <taxon>Cytophagales</taxon>
        <taxon>Cyclobacteriaceae</taxon>
        <taxon>Cecembia</taxon>
    </lineage>
</organism>
<keyword evidence="1" id="KW-0472">Membrane</keyword>